<name>A0ABU9C0I0_9BURK</name>
<proteinExistence type="predicted"/>
<dbReference type="EMBL" id="JBBUTG010000026">
    <property type="protein sequence ID" value="MEK8034183.1"/>
    <property type="molecule type" value="Genomic_DNA"/>
</dbReference>
<sequence>MKQQPLALPIPDGYVLIFRPWITLKNGKKLYAAQLGKRAFPLIVRAK</sequence>
<evidence type="ECO:0000313" key="1">
    <source>
        <dbReference type="EMBL" id="MEK8034183.1"/>
    </source>
</evidence>
<keyword evidence="2" id="KW-1185">Reference proteome</keyword>
<comment type="caution">
    <text evidence="1">The sequence shown here is derived from an EMBL/GenBank/DDBJ whole genome shotgun (WGS) entry which is preliminary data.</text>
</comment>
<protein>
    <submittedName>
        <fullName evidence="1">Uncharacterized protein</fullName>
    </submittedName>
</protein>
<reference evidence="1 2" key="1">
    <citation type="submission" date="2024-04" db="EMBL/GenBank/DDBJ databases">
        <title>Novel species of the genus Ideonella isolated from streams.</title>
        <authorList>
            <person name="Lu H."/>
        </authorList>
    </citation>
    <scope>NUCLEOTIDE SEQUENCE [LARGE SCALE GENOMIC DNA]</scope>
    <source>
        <strain evidence="1 2">DXS29W</strain>
    </source>
</reference>
<organism evidence="1 2">
    <name type="scientific">Ideonella lacteola</name>
    <dbReference type="NCBI Taxonomy" id="2984193"/>
    <lineage>
        <taxon>Bacteria</taxon>
        <taxon>Pseudomonadati</taxon>
        <taxon>Pseudomonadota</taxon>
        <taxon>Betaproteobacteria</taxon>
        <taxon>Burkholderiales</taxon>
        <taxon>Sphaerotilaceae</taxon>
        <taxon>Ideonella</taxon>
    </lineage>
</organism>
<dbReference type="Proteomes" id="UP001371218">
    <property type="component" value="Unassembled WGS sequence"/>
</dbReference>
<gene>
    <name evidence="1" type="ORF">AACH06_25435</name>
</gene>
<dbReference type="RefSeq" id="WP_341428611.1">
    <property type="nucleotide sequence ID" value="NZ_JBBUTG010000026.1"/>
</dbReference>
<evidence type="ECO:0000313" key="2">
    <source>
        <dbReference type="Proteomes" id="UP001371218"/>
    </source>
</evidence>
<accession>A0ABU9C0I0</accession>